<feature type="transmembrane region" description="Helical" evidence="6">
    <location>
        <begin position="51"/>
        <end position="71"/>
    </location>
</feature>
<comment type="subcellular location">
    <subcellularLocation>
        <location evidence="1">Membrane</location>
        <topology evidence="1">Multi-pass membrane protein</topology>
    </subcellularLocation>
</comment>
<dbReference type="RefSeq" id="XP_013272710.1">
    <property type="nucleotide sequence ID" value="XM_013417256.1"/>
</dbReference>
<dbReference type="VEuPathDB" id="FungiDB:Z518_06446"/>
<dbReference type="InterPro" id="IPR020846">
    <property type="entry name" value="MFS_dom"/>
</dbReference>
<protein>
    <recommendedName>
        <fullName evidence="7">Major facilitator superfamily (MFS) profile domain-containing protein</fullName>
    </recommendedName>
</protein>
<organism evidence="8 9">
    <name type="scientific">Rhinocladiella mackenziei CBS 650.93</name>
    <dbReference type="NCBI Taxonomy" id="1442369"/>
    <lineage>
        <taxon>Eukaryota</taxon>
        <taxon>Fungi</taxon>
        <taxon>Dikarya</taxon>
        <taxon>Ascomycota</taxon>
        <taxon>Pezizomycotina</taxon>
        <taxon>Eurotiomycetes</taxon>
        <taxon>Chaetothyriomycetidae</taxon>
        <taxon>Chaetothyriales</taxon>
        <taxon>Herpotrichiellaceae</taxon>
        <taxon>Rhinocladiella</taxon>
    </lineage>
</organism>
<dbReference type="GO" id="GO:0022857">
    <property type="term" value="F:transmembrane transporter activity"/>
    <property type="evidence" value="ECO:0007669"/>
    <property type="project" value="InterPro"/>
</dbReference>
<sequence length="518" mass="55374">MAASDHKKMEDFDHVEMGKEQTHDAAPRASDLERVNTADLEMGYRLSIKTCLVIITFSLTWGVCTLANPVWGAFSDRFGKKWFIVNGGLIGIVGNCLAATAEATETIIVGQVLNGFGASLLLLVIPASMEVVPAKRRAYAQLIMGLVNGAFAIIGLVVAGAFAKMSLSGWRWVYYIGILLLVLGVVGVVTLLTWGGNAYPWKSARVIAMLAVGVVLLIVFGLYETFVRNDGLIDHRFMETRNFIPIVAVGFVDGMLLYGVNAFLPVEFCAIFTSDPVRVNVYLLPLNIRVIVGIFASTWLLGRTKHYRLCLIVSVFAIALFCGLTALATPSRVAMALVFTGLVGLGVGTTSVIPVVIISYAVPNFLIRTTETFLASMRALGGTIGITIFSSIYSNQMGKNLGPGVAAAAIKAGLPHSSAEAFVGAFLGGDTSALPEVSGSTPAIIGAAANAVKTISAQSFKYVWIALMAITVCAGIWCLFLKSVAAMMTVHVESALKQSALREHQLQILTKDEKHEEV</sequence>
<dbReference type="SUPFAM" id="SSF103473">
    <property type="entry name" value="MFS general substrate transporter"/>
    <property type="match status" value="1"/>
</dbReference>
<feature type="transmembrane region" description="Helical" evidence="6">
    <location>
        <begin position="334"/>
        <end position="361"/>
    </location>
</feature>
<proteinExistence type="predicted"/>
<dbReference type="Gene3D" id="1.20.1250.20">
    <property type="entry name" value="MFS general substrate transporter like domains"/>
    <property type="match status" value="1"/>
</dbReference>
<dbReference type="InterPro" id="IPR036259">
    <property type="entry name" value="MFS_trans_sf"/>
</dbReference>
<keyword evidence="4 6" id="KW-0472">Membrane</keyword>
<feature type="transmembrane region" description="Helical" evidence="6">
    <location>
        <begin position="462"/>
        <end position="481"/>
    </location>
</feature>
<feature type="transmembrane region" description="Helical" evidence="6">
    <location>
        <begin position="284"/>
        <end position="302"/>
    </location>
</feature>
<dbReference type="GO" id="GO:0005886">
    <property type="term" value="C:plasma membrane"/>
    <property type="evidence" value="ECO:0007669"/>
    <property type="project" value="TreeGrafter"/>
</dbReference>
<evidence type="ECO:0000256" key="4">
    <source>
        <dbReference type="ARBA" id="ARBA00023136"/>
    </source>
</evidence>
<evidence type="ECO:0000313" key="8">
    <source>
        <dbReference type="EMBL" id="KIX05574.1"/>
    </source>
</evidence>
<dbReference type="PANTHER" id="PTHR23501:SF195">
    <property type="entry name" value="PEP5"/>
    <property type="match status" value="1"/>
</dbReference>
<name>A0A0D2IIL0_9EURO</name>
<keyword evidence="9" id="KW-1185">Reference proteome</keyword>
<evidence type="ECO:0000313" key="9">
    <source>
        <dbReference type="Proteomes" id="UP000053617"/>
    </source>
</evidence>
<dbReference type="GeneID" id="25294517"/>
<dbReference type="PANTHER" id="PTHR23501">
    <property type="entry name" value="MAJOR FACILITATOR SUPERFAMILY"/>
    <property type="match status" value="1"/>
</dbReference>
<feature type="transmembrane region" description="Helical" evidence="6">
    <location>
        <begin position="373"/>
        <end position="393"/>
    </location>
</feature>
<feature type="transmembrane region" description="Helical" evidence="6">
    <location>
        <begin position="172"/>
        <end position="194"/>
    </location>
</feature>
<feature type="transmembrane region" description="Helical" evidence="6">
    <location>
        <begin position="83"/>
        <end position="101"/>
    </location>
</feature>
<dbReference type="EMBL" id="KN847478">
    <property type="protein sequence ID" value="KIX05574.1"/>
    <property type="molecule type" value="Genomic_DNA"/>
</dbReference>
<feature type="transmembrane region" description="Helical" evidence="6">
    <location>
        <begin position="309"/>
        <end position="328"/>
    </location>
</feature>
<evidence type="ECO:0000256" key="2">
    <source>
        <dbReference type="ARBA" id="ARBA00022692"/>
    </source>
</evidence>
<evidence type="ECO:0000256" key="3">
    <source>
        <dbReference type="ARBA" id="ARBA00022989"/>
    </source>
</evidence>
<gene>
    <name evidence="8" type="ORF">Z518_06446</name>
</gene>
<keyword evidence="3 6" id="KW-1133">Transmembrane helix</keyword>
<dbReference type="HOGENOM" id="CLU_000960_25_1_1"/>
<evidence type="ECO:0000256" key="6">
    <source>
        <dbReference type="SAM" id="Phobius"/>
    </source>
</evidence>
<feature type="transmembrane region" description="Helical" evidence="6">
    <location>
        <begin position="108"/>
        <end position="127"/>
    </location>
</feature>
<feature type="domain" description="Major facilitator superfamily (MFS) profile" evidence="7">
    <location>
        <begin position="1"/>
        <end position="486"/>
    </location>
</feature>
<evidence type="ECO:0000256" key="1">
    <source>
        <dbReference type="ARBA" id="ARBA00004141"/>
    </source>
</evidence>
<feature type="transmembrane region" description="Helical" evidence="6">
    <location>
        <begin position="139"/>
        <end position="163"/>
    </location>
</feature>
<evidence type="ECO:0000256" key="5">
    <source>
        <dbReference type="SAM" id="MobiDB-lite"/>
    </source>
</evidence>
<feature type="region of interest" description="Disordered" evidence="5">
    <location>
        <begin position="1"/>
        <end position="28"/>
    </location>
</feature>
<feature type="transmembrane region" description="Helical" evidence="6">
    <location>
        <begin position="206"/>
        <end position="223"/>
    </location>
</feature>
<dbReference type="OrthoDB" id="4139357at2759"/>
<dbReference type="PROSITE" id="PS50850">
    <property type="entry name" value="MFS"/>
    <property type="match status" value="1"/>
</dbReference>
<feature type="transmembrane region" description="Helical" evidence="6">
    <location>
        <begin position="243"/>
        <end position="264"/>
    </location>
</feature>
<evidence type="ECO:0000259" key="7">
    <source>
        <dbReference type="PROSITE" id="PS50850"/>
    </source>
</evidence>
<reference evidence="8 9" key="1">
    <citation type="submission" date="2015-01" db="EMBL/GenBank/DDBJ databases">
        <title>The Genome Sequence of Rhinocladiella mackenzie CBS 650.93.</title>
        <authorList>
            <consortium name="The Broad Institute Genomics Platform"/>
            <person name="Cuomo C."/>
            <person name="de Hoog S."/>
            <person name="Gorbushina A."/>
            <person name="Stielow B."/>
            <person name="Teixiera M."/>
            <person name="Abouelleil A."/>
            <person name="Chapman S.B."/>
            <person name="Priest M."/>
            <person name="Young S.K."/>
            <person name="Wortman J."/>
            <person name="Nusbaum C."/>
            <person name="Birren B."/>
        </authorList>
    </citation>
    <scope>NUCLEOTIDE SEQUENCE [LARGE SCALE GENOMIC DNA]</scope>
    <source>
        <strain evidence="8 9">CBS 650.93</strain>
    </source>
</reference>
<dbReference type="InterPro" id="IPR011701">
    <property type="entry name" value="MFS"/>
</dbReference>
<dbReference type="Proteomes" id="UP000053617">
    <property type="component" value="Unassembled WGS sequence"/>
</dbReference>
<dbReference type="AlphaFoldDB" id="A0A0D2IIL0"/>
<keyword evidence="2 6" id="KW-0812">Transmembrane</keyword>
<dbReference type="Pfam" id="PF07690">
    <property type="entry name" value="MFS_1"/>
    <property type="match status" value="1"/>
</dbReference>
<dbReference type="STRING" id="1442369.A0A0D2IIL0"/>
<accession>A0A0D2IIL0</accession>